<feature type="transmembrane region" description="Helical" evidence="1">
    <location>
        <begin position="69"/>
        <end position="88"/>
    </location>
</feature>
<comment type="caution">
    <text evidence="2">The sequence shown here is derived from an EMBL/GenBank/DDBJ whole genome shotgun (WGS) entry which is preliminary data.</text>
</comment>
<organism evidence="2 3">
    <name type="scientific">Zhengella mangrovi</name>
    <dbReference type="NCBI Taxonomy" id="1982044"/>
    <lineage>
        <taxon>Bacteria</taxon>
        <taxon>Pseudomonadati</taxon>
        <taxon>Pseudomonadota</taxon>
        <taxon>Alphaproteobacteria</taxon>
        <taxon>Hyphomicrobiales</taxon>
        <taxon>Notoacmeibacteraceae</taxon>
        <taxon>Zhengella</taxon>
    </lineage>
</organism>
<keyword evidence="1" id="KW-0472">Membrane</keyword>
<keyword evidence="1" id="KW-0812">Transmembrane</keyword>
<feature type="transmembrane region" description="Helical" evidence="1">
    <location>
        <begin position="94"/>
        <end position="114"/>
    </location>
</feature>
<keyword evidence="3" id="KW-1185">Reference proteome</keyword>
<sequence length="134" mass="14547">MSDAPICWQRGSCSVTSEAVRTRFVSIALADIDLVQLRLPLAAATFAGAIGTSFLALRFRDVATAPELLALLGLGWGAALLGIVTAQLKLSSYSIHGVTILLPIWRAIAMRRAIDETLSRQRPSLIHDHRRRTA</sequence>
<evidence type="ECO:0000313" key="3">
    <source>
        <dbReference type="Proteomes" id="UP000221168"/>
    </source>
</evidence>
<dbReference type="AlphaFoldDB" id="A0A2G1QHI2"/>
<dbReference type="RefSeq" id="WP_099308509.1">
    <property type="nucleotide sequence ID" value="NZ_PDVP01000020.1"/>
</dbReference>
<evidence type="ECO:0000313" key="2">
    <source>
        <dbReference type="EMBL" id="PHP64976.1"/>
    </source>
</evidence>
<reference evidence="2 3" key="1">
    <citation type="submission" date="2017-10" db="EMBL/GenBank/DDBJ databases">
        <title>Sedimentibacterium mangrovi gen. nov., sp. nov., a novel member of family Phyllobacteriacea isolated from mangrove sediment.</title>
        <authorList>
            <person name="Liao H."/>
            <person name="Tian Y."/>
        </authorList>
    </citation>
    <scope>NUCLEOTIDE SEQUENCE [LARGE SCALE GENOMIC DNA]</scope>
    <source>
        <strain evidence="2 3">X9-2-2</strain>
    </source>
</reference>
<gene>
    <name evidence="2" type="ORF">CSC94_21830</name>
</gene>
<dbReference type="Proteomes" id="UP000221168">
    <property type="component" value="Unassembled WGS sequence"/>
</dbReference>
<proteinExistence type="predicted"/>
<keyword evidence="1" id="KW-1133">Transmembrane helix</keyword>
<protein>
    <submittedName>
        <fullName evidence="2">Uncharacterized protein</fullName>
    </submittedName>
</protein>
<accession>A0A2G1QHI2</accession>
<evidence type="ECO:0000256" key="1">
    <source>
        <dbReference type="SAM" id="Phobius"/>
    </source>
</evidence>
<feature type="transmembrane region" description="Helical" evidence="1">
    <location>
        <begin position="39"/>
        <end position="57"/>
    </location>
</feature>
<dbReference type="EMBL" id="PDVP01000020">
    <property type="protein sequence ID" value="PHP64976.1"/>
    <property type="molecule type" value="Genomic_DNA"/>
</dbReference>
<name>A0A2G1QHI2_9HYPH</name>